<dbReference type="InterPro" id="IPR027410">
    <property type="entry name" value="TCP-1-like_intermed_sf"/>
</dbReference>
<evidence type="ECO:0000256" key="1">
    <source>
        <dbReference type="ARBA" id="ARBA00004496"/>
    </source>
</evidence>
<evidence type="ECO:0000256" key="7">
    <source>
        <dbReference type="ARBA" id="ARBA00023186"/>
    </source>
</evidence>
<evidence type="ECO:0000256" key="4">
    <source>
        <dbReference type="ARBA" id="ARBA00022490"/>
    </source>
</evidence>
<keyword evidence="4" id="KW-0963">Cytoplasm</keyword>
<protein>
    <recommendedName>
        <fullName evidence="3">T-complex protein 1 subunit theta</fullName>
    </recommendedName>
    <alternativeName>
        <fullName evidence="8">CCT-theta</fullName>
    </alternativeName>
</protein>
<dbReference type="InterPro" id="IPR017998">
    <property type="entry name" value="Chaperone_TCP-1"/>
</dbReference>
<comment type="subunit">
    <text evidence="10">Heterooligomeric complex.</text>
</comment>
<dbReference type="SUPFAM" id="SSF48592">
    <property type="entry name" value="GroEL equatorial domain-like"/>
    <property type="match status" value="1"/>
</dbReference>
<keyword evidence="5 11" id="KW-0547">Nucleotide-binding</keyword>
<evidence type="ECO:0000256" key="8">
    <source>
        <dbReference type="ARBA" id="ARBA00029602"/>
    </source>
</evidence>
<dbReference type="InterPro" id="IPR002423">
    <property type="entry name" value="Cpn60/GroEL/TCP-1"/>
</dbReference>
<evidence type="ECO:0000256" key="3">
    <source>
        <dbReference type="ARBA" id="ARBA00016981"/>
    </source>
</evidence>
<dbReference type="Pfam" id="PF00118">
    <property type="entry name" value="Cpn60_TCP1"/>
    <property type="match status" value="1"/>
</dbReference>
<dbReference type="GO" id="GO:0016887">
    <property type="term" value="F:ATP hydrolysis activity"/>
    <property type="evidence" value="ECO:0007669"/>
    <property type="project" value="InterPro"/>
</dbReference>
<proteinExistence type="evidence at transcript level"/>
<evidence type="ECO:0000256" key="10">
    <source>
        <dbReference type="ARBA" id="ARBA00064252"/>
    </source>
</evidence>
<dbReference type="GO" id="GO:0005737">
    <property type="term" value="C:cytoplasm"/>
    <property type="evidence" value="ECO:0007669"/>
    <property type="project" value="UniProtKB-SubCell"/>
</dbReference>
<dbReference type="SUPFAM" id="SSF54849">
    <property type="entry name" value="GroEL-intermediate domain like"/>
    <property type="match status" value="1"/>
</dbReference>
<dbReference type="Gene3D" id="3.30.260.10">
    <property type="entry name" value="TCP-1-like chaperonin intermediate domain"/>
    <property type="match status" value="1"/>
</dbReference>
<comment type="function">
    <text evidence="9">Molecular chaperone; assists the folding of proteins upon ATP hydrolysis. Known to play a role, in vitro, in the folding of actin and tubulin. Required for correct subcellular localization of pgl-1.</text>
</comment>
<dbReference type="Gene3D" id="1.10.560.10">
    <property type="entry name" value="GroEL-like equatorial domain"/>
    <property type="match status" value="1"/>
</dbReference>
<dbReference type="AlphaFoldDB" id="R4WJR2"/>
<evidence type="ECO:0000256" key="6">
    <source>
        <dbReference type="ARBA" id="ARBA00022840"/>
    </source>
</evidence>
<accession>R4WJR2</accession>
<dbReference type="NCBIfam" id="TIGR02346">
    <property type="entry name" value="chap_CCT_theta"/>
    <property type="match status" value="1"/>
</dbReference>
<evidence type="ECO:0000256" key="11">
    <source>
        <dbReference type="RuleBase" id="RU004187"/>
    </source>
</evidence>
<dbReference type="PANTHER" id="PTHR11353">
    <property type="entry name" value="CHAPERONIN"/>
    <property type="match status" value="1"/>
</dbReference>
<dbReference type="PROSITE" id="PS00750">
    <property type="entry name" value="TCP1_1"/>
    <property type="match status" value="1"/>
</dbReference>
<evidence type="ECO:0000313" key="12">
    <source>
        <dbReference type="EMBL" id="BAN21040.1"/>
    </source>
</evidence>
<dbReference type="GO" id="GO:0051082">
    <property type="term" value="F:unfolded protein binding"/>
    <property type="evidence" value="ECO:0007669"/>
    <property type="project" value="InterPro"/>
</dbReference>
<evidence type="ECO:0000256" key="9">
    <source>
        <dbReference type="ARBA" id="ARBA00058723"/>
    </source>
</evidence>
<sequence>MAMHVPKAPGFAQMLKEGARHFSGLEEAVFRNIAACKEFINTIKSAYGPNGMNKIIINHIDKLFVTNDAATIVKELEIEHPAAKVLVLASKMQEEEVGDGTNFVLILAGTLLNEALPLLKMGLTPADVIEGYELALAKALEVLPTLSCAEIKDPRDEASVSKAIRTSVMSKQYGYEDFLSNLITKACISILPEETTFNVDNVRVSKILGQSVLSSETILGMVFKRGVETEVTKVSAAKIAVYTCPFDIATTETKGTVLIKTAAELASFSVGEESQLESQISAIKATGATVIVAGGKISDMALHFLNRAGLMAVRLQSKFDIRRLCKVTGAVPLPLLTPPSKEELGFADNVYIDEIGGNEVVVFSLEGKESKISTIAVRGATENYMDDIERAIDDGVNTFKLVTRDGRMVPGAGAVEAELAKQVREYAETLTTLERYAAAKFAAALTAFPKLLAESSGLKVREAMGQLHEAHRQSGANIGINIEADSDKLVMDSNEAGILDPLSLKEWGLKFATMAACTILRIDQIIMAKKAGGPAVKPPSQPDDD</sequence>
<comment type="subcellular location">
    <subcellularLocation>
        <location evidence="1">Cytoplasm</location>
    </subcellularLocation>
</comment>
<keyword evidence="7 11" id="KW-0143">Chaperone</keyword>
<evidence type="ECO:0000256" key="5">
    <source>
        <dbReference type="ARBA" id="ARBA00022741"/>
    </source>
</evidence>
<dbReference type="PROSITE" id="PS00751">
    <property type="entry name" value="TCP1_2"/>
    <property type="match status" value="1"/>
</dbReference>
<organism evidence="12">
    <name type="scientific">Riptortus pedestris</name>
    <name type="common">Bean bug</name>
    <dbReference type="NCBI Taxonomy" id="329032"/>
    <lineage>
        <taxon>Eukaryota</taxon>
        <taxon>Metazoa</taxon>
        <taxon>Ecdysozoa</taxon>
        <taxon>Arthropoda</taxon>
        <taxon>Hexapoda</taxon>
        <taxon>Insecta</taxon>
        <taxon>Pterygota</taxon>
        <taxon>Neoptera</taxon>
        <taxon>Paraneoptera</taxon>
        <taxon>Hemiptera</taxon>
        <taxon>Heteroptera</taxon>
        <taxon>Panheteroptera</taxon>
        <taxon>Pentatomomorpha</taxon>
        <taxon>Coreoidea</taxon>
        <taxon>Alydidae</taxon>
        <taxon>Riptortus</taxon>
    </lineage>
</organism>
<reference evidence="12" key="1">
    <citation type="journal article" date="2013" name="PLoS ONE">
        <title>Gene expression in gut symbiotic organ of stinkbug affected by extracellular bacterial symbiont.</title>
        <authorList>
            <person name="Futahashi R."/>
            <person name="Tanaka K."/>
            <person name="Tanahashi M."/>
            <person name="Nikoh N."/>
            <person name="Kikuchi Y."/>
            <person name="Lee B.L."/>
            <person name="Fukatsu T."/>
        </authorList>
    </citation>
    <scope>NUCLEOTIDE SEQUENCE</scope>
    <source>
        <tissue evidence="12">Midgut</tissue>
    </source>
</reference>
<name>R4WJR2_RIPPE</name>
<dbReference type="EMBL" id="AK417825">
    <property type="protein sequence ID" value="BAN21040.1"/>
    <property type="molecule type" value="mRNA"/>
</dbReference>
<dbReference type="PRINTS" id="PR00304">
    <property type="entry name" value="TCOMPLEXTCP1"/>
</dbReference>
<dbReference type="InterPro" id="IPR012721">
    <property type="entry name" value="Chap_CCT_theta"/>
</dbReference>
<dbReference type="InterPro" id="IPR027413">
    <property type="entry name" value="GROEL-like_equatorial_sf"/>
</dbReference>
<keyword evidence="6 11" id="KW-0067">ATP-binding</keyword>
<comment type="similarity">
    <text evidence="2 11">Belongs to the TCP-1 chaperonin family.</text>
</comment>
<dbReference type="GO" id="GO:0140662">
    <property type="term" value="F:ATP-dependent protein folding chaperone"/>
    <property type="evidence" value="ECO:0007669"/>
    <property type="project" value="InterPro"/>
</dbReference>
<dbReference type="InterPro" id="IPR002194">
    <property type="entry name" value="Chaperonin_TCP-1_CS"/>
</dbReference>
<dbReference type="FunFam" id="3.50.7.10:FF:000008">
    <property type="entry name" value="T-complex protein 1 subunit theta"/>
    <property type="match status" value="1"/>
</dbReference>
<evidence type="ECO:0000256" key="2">
    <source>
        <dbReference type="ARBA" id="ARBA00008020"/>
    </source>
</evidence>
<dbReference type="SUPFAM" id="SSF52029">
    <property type="entry name" value="GroEL apical domain-like"/>
    <property type="match status" value="1"/>
</dbReference>
<dbReference type="GO" id="GO:0005524">
    <property type="term" value="F:ATP binding"/>
    <property type="evidence" value="ECO:0007669"/>
    <property type="project" value="UniProtKB-KW"/>
</dbReference>
<dbReference type="InterPro" id="IPR027409">
    <property type="entry name" value="GroEL-like_apical_dom_sf"/>
</dbReference>
<dbReference type="Gene3D" id="3.50.7.10">
    <property type="entry name" value="GroEL"/>
    <property type="match status" value="1"/>
</dbReference>
<dbReference type="PROSITE" id="PS00995">
    <property type="entry name" value="TCP1_3"/>
    <property type="match status" value="1"/>
</dbReference>
<dbReference type="CDD" id="cd03341">
    <property type="entry name" value="TCP1_theta"/>
    <property type="match status" value="1"/>
</dbReference>